<evidence type="ECO:0000313" key="9">
    <source>
        <dbReference type="EMBL" id="MFG6447833.1"/>
    </source>
</evidence>
<comment type="caution">
    <text evidence="9">The sequence shown here is derived from an EMBL/GenBank/DDBJ whole genome shotgun (WGS) entry which is preliminary data.</text>
</comment>
<feature type="domain" description="PilY1 beta-propeller" evidence="8">
    <location>
        <begin position="201"/>
        <end position="536"/>
    </location>
</feature>
<evidence type="ECO:0000259" key="8">
    <source>
        <dbReference type="Pfam" id="PF05567"/>
    </source>
</evidence>
<gene>
    <name evidence="9" type="ORF">ACG0Z6_06180</name>
</gene>
<dbReference type="EMBL" id="JBIGHZ010000002">
    <property type="protein sequence ID" value="MFG6447833.1"/>
    <property type="molecule type" value="Genomic_DNA"/>
</dbReference>
<name>A0ABW7FU50_9BURK</name>
<comment type="subcellular location">
    <subcellularLocation>
        <location evidence="1">Fimbrium</location>
    </subcellularLocation>
</comment>
<dbReference type="Pfam" id="PF05567">
    <property type="entry name" value="T4P_PilY1"/>
    <property type="match status" value="1"/>
</dbReference>
<organism evidence="9 10">
    <name type="scientific">Roseateles rivi</name>
    <dbReference type="NCBI Taxonomy" id="3299028"/>
    <lineage>
        <taxon>Bacteria</taxon>
        <taxon>Pseudomonadati</taxon>
        <taxon>Pseudomonadota</taxon>
        <taxon>Betaproteobacteria</taxon>
        <taxon>Burkholderiales</taxon>
        <taxon>Sphaerotilaceae</taxon>
        <taxon>Roseateles</taxon>
    </lineage>
</organism>
<keyword evidence="5" id="KW-0106">Calcium</keyword>
<sequence length="672" mass="72573">MTTPTTASRSTWPRALVLSLSALAGVVLAATVALDDAPVLSGPGGLALSNIQPMRLGSNLMIVPSSDIAKATGDLKAYELAYDTDKQLGEQNLSNEEWSAATKLNANTSRSVYFNDGGTLKKFTYANLSATQRSYFENRCTGGGGGDTLSQCAARSSLTNTARNNADEGDRMVDYLAGARNNEMSSSVQARQLYRTRTSLLGDFGNTAPVFVGQPQMPYTQQSYQDFKDKVNDRTKVVYAATNDGMLHAFRATGSNAGEELWAFVPTGVMPELWRLADENYLSQRRAYVDATPVVGDIYDTAAKSWKTILVGGLGKGGRSYYALDITDPESPKVLWETSGSEFDNLGYTYGNPVIARNSAGSWVVMFSSGYNNVSPGDGKGYLFVLRASNGNLMDTIGNDCGSTATPCNVGRINAWVDSQADNRASRVYAGDLTGRVWRFDYDDQIGSNGKDATLIGRATDANGDGQPITAKPLLMQIYEDDKSYAVVVVSTGKLLANGDRSDTQMQSIYAIKDDLGSGTTDNLRDSGADMVKQTMSASREINSPTQFNWAKKRGWYVDLSGTSGERAVIDPLAVQRGRFAVISVVPSQTQSYLYVFNLLTGGTDISVDLGNRNVVSMNLVLDRANDLPSGDDNYRLIILDSKGQVTVKSVGKRELVVGKNAKRVAFRELTD</sequence>
<keyword evidence="7" id="KW-0732">Signal</keyword>
<proteinExistence type="inferred from homology"/>
<keyword evidence="6" id="KW-0281">Fimbrium</keyword>
<evidence type="ECO:0000256" key="1">
    <source>
        <dbReference type="ARBA" id="ARBA00004561"/>
    </source>
</evidence>
<feature type="signal peptide" evidence="7">
    <location>
        <begin position="1"/>
        <end position="29"/>
    </location>
</feature>
<evidence type="ECO:0000256" key="6">
    <source>
        <dbReference type="ARBA" id="ARBA00023263"/>
    </source>
</evidence>
<evidence type="ECO:0000256" key="5">
    <source>
        <dbReference type="ARBA" id="ARBA00022837"/>
    </source>
</evidence>
<keyword evidence="10" id="KW-1185">Reference proteome</keyword>
<dbReference type="RefSeq" id="WP_394459547.1">
    <property type="nucleotide sequence ID" value="NZ_JBIGHZ010000002.1"/>
</dbReference>
<dbReference type="InterPro" id="IPR008707">
    <property type="entry name" value="B-propeller_PilY1"/>
</dbReference>
<evidence type="ECO:0000256" key="3">
    <source>
        <dbReference type="ARBA" id="ARBA00022558"/>
    </source>
</evidence>
<dbReference type="SUPFAM" id="SSF50998">
    <property type="entry name" value="Quinoprotein alcohol dehydrogenase-like"/>
    <property type="match status" value="1"/>
</dbReference>
<evidence type="ECO:0000313" key="10">
    <source>
        <dbReference type="Proteomes" id="UP001606099"/>
    </source>
</evidence>
<protein>
    <submittedName>
        <fullName evidence="9">Pilus assembly protein</fullName>
    </submittedName>
</protein>
<dbReference type="InterPro" id="IPR011047">
    <property type="entry name" value="Quinoprotein_ADH-like_sf"/>
</dbReference>
<evidence type="ECO:0000256" key="7">
    <source>
        <dbReference type="SAM" id="SignalP"/>
    </source>
</evidence>
<evidence type="ECO:0000256" key="4">
    <source>
        <dbReference type="ARBA" id="ARBA00022723"/>
    </source>
</evidence>
<keyword evidence="4" id="KW-0479">Metal-binding</keyword>
<keyword evidence="3" id="KW-1029">Fimbrium biogenesis</keyword>
<evidence type="ECO:0000256" key="2">
    <source>
        <dbReference type="ARBA" id="ARBA00008387"/>
    </source>
</evidence>
<feature type="chain" id="PRO_5045577309" evidence="7">
    <location>
        <begin position="30"/>
        <end position="672"/>
    </location>
</feature>
<comment type="similarity">
    <text evidence="2">Belongs to the PilY1 family.</text>
</comment>
<dbReference type="Proteomes" id="UP001606099">
    <property type="component" value="Unassembled WGS sequence"/>
</dbReference>
<reference evidence="9 10" key="1">
    <citation type="submission" date="2024-08" db="EMBL/GenBank/DDBJ databases">
        <authorList>
            <person name="Lu H."/>
        </authorList>
    </citation>
    <scope>NUCLEOTIDE SEQUENCE [LARGE SCALE GENOMIC DNA]</scope>
    <source>
        <strain evidence="9 10">BYS180W</strain>
    </source>
</reference>
<accession>A0ABW7FU50</accession>